<organism evidence="3">
    <name type="scientific">Candidatus Atribacter allofermentans</name>
    <dbReference type="NCBI Taxonomy" id="1852833"/>
    <lineage>
        <taxon>Bacteria</taxon>
        <taxon>Pseudomonadati</taxon>
        <taxon>Atribacterota</taxon>
        <taxon>Atribacteria</taxon>
        <taxon>Atribacterales</taxon>
        <taxon>Atribacteraceae</taxon>
        <taxon>Atribacter</taxon>
    </lineage>
</organism>
<dbReference type="PANTHER" id="PTHR43377:SF1">
    <property type="entry name" value="BILIVERDIN REDUCTASE A"/>
    <property type="match status" value="1"/>
</dbReference>
<name>A0A1V5SRF8_9BACT</name>
<dbReference type="InterPro" id="IPR036291">
    <property type="entry name" value="NAD(P)-bd_dom_sf"/>
</dbReference>
<feature type="domain" description="Gfo/Idh/MocA-like oxidoreductase N-terminal" evidence="1">
    <location>
        <begin position="5"/>
        <end position="123"/>
    </location>
</feature>
<evidence type="ECO:0000259" key="1">
    <source>
        <dbReference type="Pfam" id="PF01408"/>
    </source>
</evidence>
<dbReference type="EMBL" id="MWBQ01000097">
    <property type="protein sequence ID" value="OQA57119.1"/>
    <property type="molecule type" value="Genomic_DNA"/>
</dbReference>
<evidence type="ECO:0000313" key="3">
    <source>
        <dbReference type="EMBL" id="OQA57119.1"/>
    </source>
</evidence>
<comment type="caution">
    <text evidence="3">The sequence shown here is derived from an EMBL/GenBank/DDBJ whole genome shotgun (WGS) entry which is preliminary data.</text>
</comment>
<dbReference type="SUPFAM" id="SSF51735">
    <property type="entry name" value="NAD(P)-binding Rossmann-fold domains"/>
    <property type="match status" value="1"/>
</dbReference>
<accession>A0A1V5SRF8</accession>
<dbReference type="Gene3D" id="3.40.50.720">
    <property type="entry name" value="NAD(P)-binding Rossmann-like Domain"/>
    <property type="match status" value="1"/>
</dbReference>
<evidence type="ECO:0000259" key="2">
    <source>
        <dbReference type="Pfam" id="PF02894"/>
    </source>
</evidence>
<protein>
    <submittedName>
        <fullName evidence="3">Inositol 2-dehydrogenase</fullName>
        <ecNumber evidence="3">1.1.1.18</ecNumber>
    </submittedName>
</protein>
<dbReference type="AlphaFoldDB" id="A0A1V5SRF8"/>
<dbReference type="Pfam" id="PF02894">
    <property type="entry name" value="GFO_IDH_MocA_C"/>
    <property type="match status" value="1"/>
</dbReference>
<feature type="domain" description="Gfo/Idh/MocA-like oxidoreductase C-terminal" evidence="2">
    <location>
        <begin position="135"/>
        <end position="339"/>
    </location>
</feature>
<dbReference type="EC" id="1.1.1.18" evidence="3"/>
<dbReference type="InterPro" id="IPR004104">
    <property type="entry name" value="Gfo/Idh/MocA-like_OxRdtase_C"/>
</dbReference>
<sequence length="343" mass="38939">MEKIGFGVIGAGIWGNSHAWIYSTEPYSELIAVCDKVEEKAKALAEKYHARCWYTDLEKMLKDPEIQAVGIATPDFAHQEPFIAACQAGKHILLEKPLATTHEDLKLMKTAYEKSGVRVMVDFHARWNPPLVVAKNNIDQGTIGEIISMYYRLNDTIYVPTQMLSWAEKSSILWFLGSHTVDTLRFLSGKEVKRVYSVSRSEVLVKLGVNIPDIYQSVLEMEDGIIASIENNWIVPNSHPNWNDIKLNILGSKGMFNMDLTNNQAIERYLPEKSDHPDILVMPTIHGKPSGFAHESIRDFIHRLRTGEKFIVDFEDGYRVSKVILAIMESAKIRMPVEVNYNS</sequence>
<dbReference type="Proteomes" id="UP000485569">
    <property type="component" value="Unassembled WGS sequence"/>
</dbReference>
<dbReference type="Pfam" id="PF01408">
    <property type="entry name" value="GFO_IDH_MocA"/>
    <property type="match status" value="1"/>
</dbReference>
<dbReference type="InterPro" id="IPR000683">
    <property type="entry name" value="Gfo/Idh/MocA-like_OxRdtase_N"/>
</dbReference>
<dbReference type="PANTHER" id="PTHR43377">
    <property type="entry name" value="BILIVERDIN REDUCTASE A"/>
    <property type="match status" value="1"/>
</dbReference>
<dbReference type="GO" id="GO:0050112">
    <property type="term" value="F:inositol 2-dehydrogenase (NAD+) activity"/>
    <property type="evidence" value="ECO:0007669"/>
    <property type="project" value="UniProtKB-EC"/>
</dbReference>
<reference evidence="3" key="1">
    <citation type="submission" date="2017-02" db="EMBL/GenBank/DDBJ databases">
        <title>Delving into the versatile metabolic prowess of the omnipresent phylum Bacteroidetes.</title>
        <authorList>
            <person name="Nobu M.K."/>
            <person name="Mei R."/>
            <person name="Narihiro T."/>
            <person name="Kuroda K."/>
            <person name="Liu W.-T."/>
        </authorList>
    </citation>
    <scope>NUCLEOTIDE SEQUENCE</scope>
    <source>
        <strain evidence="3">ADurb.Bin276</strain>
    </source>
</reference>
<dbReference type="InterPro" id="IPR051450">
    <property type="entry name" value="Gfo/Idh/MocA_Oxidoreductases"/>
</dbReference>
<gene>
    <name evidence="3" type="primary">iolG_1</name>
    <name evidence="3" type="ORF">BWY41_01356</name>
</gene>
<dbReference type="GO" id="GO:0000166">
    <property type="term" value="F:nucleotide binding"/>
    <property type="evidence" value="ECO:0007669"/>
    <property type="project" value="InterPro"/>
</dbReference>
<keyword evidence="3" id="KW-0560">Oxidoreductase</keyword>
<dbReference type="SUPFAM" id="SSF55347">
    <property type="entry name" value="Glyceraldehyde-3-phosphate dehydrogenase-like, C-terminal domain"/>
    <property type="match status" value="1"/>
</dbReference>
<proteinExistence type="predicted"/>
<dbReference type="Gene3D" id="3.30.360.10">
    <property type="entry name" value="Dihydrodipicolinate Reductase, domain 2"/>
    <property type="match status" value="1"/>
</dbReference>